<dbReference type="EMBL" id="BMKB01000013">
    <property type="protein sequence ID" value="GGA64951.1"/>
    <property type="molecule type" value="Genomic_DNA"/>
</dbReference>
<organism evidence="1 2">
    <name type="scientific">Pelagibacterium lentulum</name>
    <dbReference type="NCBI Taxonomy" id="2029865"/>
    <lineage>
        <taxon>Bacteria</taxon>
        <taxon>Pseudomonadati</taxon>
        <taxon>Pseudomonadota</taxon>
        <taxon>Alphaproteobacteria</taxon>
        <taxon>Hyphomicrobiales</taxon>
        <taxon>Devosiaceae</taxon>
        <taxon>Pelagibacterium</taxon>
    </lineage>
</organism>
<reference evidence="1 2" key="1">
    <citation type="journal article" date="2014" name="Int. J. Syst. Evol. Microbiol.">
        <title>Complete genome sequence of Corynebacterium casei LMG S-19264T (=DSM 44701T), isolated from a smear-ripened cheese.</title>
        <authorList>
            <consortium name="US DOE Joint Genome Institute (JGI-PGF)"/>
            <person name="Walter F."/>
            <person name="Albersmeier A."/>
            <person name="Kalinowski J."/>
            <person name="Ruckert C."/>
        </authorList>
    </citation>
    <scope>NUCLEOTIDE SEQUENCE [LARGE SCALE GENOMIC DNA]</scope>
    <source>
        <strain evidence="1 2">CGMCC 1.15896</strain>
    </source>
</reference>
<accession>A0A916RQY4</accession>
<dbReference type="OrthoDB" id="7858762at2"/>
<dbReference type="Gene3D" id="3.30.2000.20">
    <property type="match status" value="1"/>
</dbReference>
<protein>
    <submittedName>
        <fullName evidence="1">Uncharacterized protein</fullName>
    </submittedName>
</protein>
<name>A0A916RQY4_9HYPH</name>
<dbReference type="Pfam" id="PF13554">
    <property type="entry name" value="Phage_tail_terminator_5"/>
    <property type="match status" value="1"/>
</dbReference>
<dbReference type="Proteomes" id="UP000596977">
    <property type="component" value="Unassembled WGS sequence"/>
</dbReference>
<sequence>MATPNTNSKIWQALRERILTLPLPADMPILWPARLKELPKEWCLEITHLVNRPGRVFIGSDAPHQRLGILQIGLLTEINSKYDDQLSRLTELAGNIADHFPTDLRMSYGGVSVRVTEAPEVATSFKDEKRSRIVTPVSVRWQAWA</sequence>
<gene>
    <name evidence="1" type="ORF">GCM10011499_39260</name>
</gene>
<keyword evidence="2" id="KW-1185">Reference proteome</keyword>
<comment type="caution">
    <text evidence="1">The sequence shown here is derived from an EMBL/GenBank/DDBJ whole genome shotgun (WGS) entry which is preliminary data.</text>
</comment>
<evidence type="ECO:0000313" key="2">
    <source>
        <dbReference type="Proteomes" id="UP000596977"/>
    </source>
</evidence>
<evidence type="ECO:0000313" key="1">
    <source>
        <dbReference type="EMBL" id="GGA64951.1"/>
    </source>
</evidence>
<dbReference type="InterPro" id="IPR025395">
    <property type="entry name" value="Phage_tail_terminator-like"/>
</dbReference>
<dbReference type="AlphaFoldDB" id="A0A916RQY4"/>
<proteinExistence type="predicted"/>